<sequence>MELLGYFVSALTPLNLLMALGGVVLGTVIGALPGLSATMAVAVLVPFTFTMDPATGLIALGAIYTGAIYGGAFAAILVNTPGTPSAIATTFDGFPMAKRGDGSLAVTLATLASVVGGLVGGVFLLLLSPPLAKVALAFGPPEYFWLAIFGLTLISALSVGNTLKGLLGGCIGLMLAMVGVAVVGGDIRFTMGTHTLLGGFDIVSALIGLYCIPVLIDLVATPDRHLKVEQGNRGIRLPEAFTLAWKSKFNVVRSAIVGTIVGILPGAGGSIAGLVSYSEARRSSKEPETFGKGAPDGLMATEAANNATVGGGFIPTLVLGIPGTPPDAIILGALLVQGIKIGPTLFSQQGDIVYTFIFGLLIATALMLPAGLLIGRYAYKSIASIPKTLLVPTIAFLTVIGSFAIHSNLHDVKMMLSLGVIGWILNRCGFAPSPIVLGLVLGKIAEQGFVQSYLIGNATNNITGMFFGRPISLAIVALAVFTLVYPLIFAKRKEKAQKRAIDAARTYAQSNGETTVTDVQEIKAPKFDPLAGIKKQIAKPRDLAGMVLSGLLILCAAWAFSETSNMTPMGSVFPGTISVAIIALSLALLLLNFARKPATANNADMATNVSVPRRIALVVVMAIWVFAIPVLGFATAAILAFLVLARIACYEIMGPKRLLIETLAAIAIVGGLYLLMADVLLIRMPAGLLF</sequence>
<feature type="transmembrane region" description="Helical" evidence="1">
    <location>
        <begin position="471"/>
        <end position="490"/>
    </location>
</feature>
<dbReference type="Pfam" id="PF01970">
    <property type="entry name" value="TctA"/>
    <property type="match status" value="1"/>
</dbReference>
<feature type="transmembrane region" description="Helical" evidence="1">
    <location>
        <begin position="104"/>
        <end position="131"/>
    </location>
</feature>
<evidence type="ECO:0000259" key="3">
    <source>
        <dbReference type="Pfam" id="PF07331"/>
    </source>
</evidence>
<dbReference type="InterPro" id="IPR009936">
    <property type="entry name" value="DUF1468"/>
</dbReference>
<name>A0A367VK52_9PROT</name>
<feature type="domain" description="DUF112" evidence="2">
    <location>
        <begin position="16"/>
        <end position="437"/>
    </location>
</feature>
<feature type="domain" description="DUF1468" evidence="3">
    <location>
        <begin position="547"/>
        <end position="685"/>
    </location>
</feature>
<keyword evidence="1" id="KW-1133">Transmembrane helix</keyword>
<feature type="transmembrane region" description="Helical" evidence="1">
    <location>
        <begin position="255"/>
        <end position="277"/>
    </location>
</feature>
<dbReference type="Proteomes" id="UP000253061">
    <property type="component" value="Unassembled WGS sequence"/>
</dbReference>
<dbReference type="PANTHER" id="PTHR35342:SF5">
    <property type="entry name" value="TRICARBOXYLIC TRANSPORT PROTEIN"/>
    <property type="match status" value="1"/>
</dbReference>
<feature type="transmembrane region" description="Helical" evidence="1">
    <location>
        <begin position="352"/>
        <end position="377"/>
    </location>
</feature>
<keyword evidence="1" id="KW-0472">Membrane</keyword>
<dbReference type="Pfam" id="PF07331">
    <property type="entry name" value="TctB"/>
    <property type="match status" value="1"/>
</dbReference>
<keyword evidence="1" id="KW-0812">Transmembrane</keyword>
<feature type="transmembrane region" description="Helical" evidence="1">
    <location>
        <begin position="543"/>
        <end position="560"/>
    </location>
</feature>
<protein>
    <submittedName>
        <fullName evidence="4">C4-dicarboxylate ABC transporter permease</fullName>
    </submittedName>
</protein>
<feature type="transmembrane region" description="Helical" evidence="1">
    <location>
        <begin position="389"/>
        <end position="409"/>
    </location>
</feature>
<dbReference type="EMBL" id="JPWB01000001">
    <property type="protein sequence ID" value="RCK25563.1"/>
    <property type="molecule type" value="Genomic_DNA"/>
</dbReference>
<dbReference type="InterPro" id="IPR002823">
    <property type="entry name" value="DUF112_TM"/>
</dbReference>
<dbReference type="RefSeq" id="WP_062956365.1">
    <property type="nucleotide sequence ID" value="NZ_JPWB01000001.1"/>
</dbReference>
<comment type="caution">
    <text evidence="4">The sequence shown here is derived from an EMBL/GenBank/DDBJ whole genome shotgun (WGS) entry which is preliminary data.</text>
</comment>
<organism evidence="4 5">
    <name type="scientific">Thalassospira profundimaris</name>
    <dbReference type="NCBI Taxonomy" id="502049"/>
    <lineage>
        <taxon>Bacteria</taxon>
        <taxon>Pseudomonadati</taxon>
        <taxon>Pseudomonadota</taxon>
        <taxon>Alphaproteobacteria</taxon>
        <taxon>Rhodospirillales</taxon>
        <taxon>Thalassospiraceae</taxon>
        <taxon>Thalassospira</taxon>
    </lineage>
</organism>
<proteinExistence type="predicted"/>
<feature type="transmembrane region" description="Helical" evidence="1">
    <location>
        <begin position="166"/>
        <end position="184"/>
    </location>
</feature>
<accession>A0A367VK52</accession>
<reference evidence="4 5" key="1">
    <citation type="submission" date="2014-07" db="EMBL/GenBank/DDBJ databases">
        <title>Draft genome sequence of Thalassospira profundimaris R8-17.</title>
        <authorList>
            <person name="Lai Q."/>
            <person name="Shao Z."/>
        </authorList>
    </citation>
    <scope>NUCLEOTIDE SEQUENCE [LARGE SCALE GENOMIC DNA]</scope>
    <source>
        <strain evidence="4 5">R8-17</strain>
    </source>
</reference>
<feature type="transmembrane region" description="Helical" evidence="1">
    <location>
        <begin position="572"/>
        <end position="594"/>
    </location>
</feature>
<gene>
    <name evidence="4" type="ORF">TH6_02845</name>
</gene>
<evidence type="ECO:0000313" key="4">
    <source>
        <dbReference type="EMBL" id="RCK25563.1"/>
    </source>
</evidence>
<evidence type="ECO:0000259" key="2">
    <source>
        <dbReference type="Pfam" id="PF01970"/>
    </source>
</evidence>
<dbReference type="PANTHER" id="PTHR35342">
    <property type="entry name" value="TRICARBOXYLIC TRANSPORT PROTEIN"/>
    <property type="match status" value="1"/>
</dbReference>
<feature type="transmembrane region" description="Helical" evidence="1">
    <location>
        <begin position="663"/>
        <end position="682"/>
    </location>
</feature>
<feature type="transmembrane region" description="Helical" evidence="1">
    <location>
        <begin position="615"/>
        <end position="643"/>
    </location>
</feature>
<feature type="transmembrane region" description="Helical" evidence="1">
    <location>
        <begin position="196"/>
        <end position="216"/>
    </location>
</feature>
<evidence type="ECO:0000313" key="5">
    <source>
        <dbReference type="Proteomes" id="UP000253061"/>
    </source>
</evidence>
<feature type="transmembrane region" description="Helical" evidence="1">
    <location>
        <begin position="143"/>
        <end position="160"/>
    </location>
</feature>
<dbReference type="AlphaFoldDB" id="A0A367VK52"/>
<evidence type="ECO:0000256" key="1">
    <source>
        <dbReference type="SAM" id="Phobius"/>
    </source>
</evidence>